<reference evidence="3" key="2">
    <citation type="journal article" date="2016" name="Sci. Rep.">
        <title>Dictyocaulus viviparus genome, variome and transcriptome elucidate lungworm biology and support future intervention.</title>
        <authorList>
            <person name="McNulty S.N."/>
            <person name="Strube C."/>
            <person name="Rosa B.A."/>
            <person name="Martin J.C."/>
            <person name="Tyagi R."/>
            <person name="Choi Y.J."/>
            <person name="Wang Q."/>
            <person name="Hallsworth Pepin K."/>
            <person name="Zhang X."/>
            <person name="Ozersky P."/>
            <person name="Wilson R.K."/>
            <person name="Sternberg P.W."/>
            <person name="Gasser R.B."/>
            <person name="Mitreva M."/>
        </authorList>
    </citation>
    <scope>NUCLEOTIDE SEQUENCE [LARGE SCALE GENOMIC DNA]</scope>
    <source>
        <strain evidence="3">HannoverDv2000</strain>
    </source>
</reference>
<dbReference type="OrthoDB" id="5827554at2759"/>
<feature type="transmembrane region" description="Helical" evidence="1">
    <location>
        <begin position="12"/>
        <end position="32"/>
    </location>
</feature>
<accession>A0A0D8XT78</accession>
<protein>
    <submittedName>
        <fullName evidence="2">Uncharacterized protein</fullName>
    </submittedName>
</protein>
<name>A0A0D8XT78_DICVI</name>
<keyword evidence="1" id="KW-0472">Membrane</keyword>
<organism evidence="2 3">
    <name type="scientific">Dictyocaulus viviparus</name>
    <name type="common">Bovine lungworm</name>
    <dbReference type="NCBI Taxonomy" id="29172"/>
    <lineage>
        <taxon>Eukaryota</taxon>
        <taxon>Metazoa</taxon>
        <taxon>Ecdysozoa</taxon>
        <taxon>Nematoda</taxon>
        <taxon>Chromadorea</taxon>
        <taxon>Rhabditida</taxon>
        <taxon>Rhabditina</taxon>
        <taxon>Rhabditomorpha</taxon>
        <taxon>Strongyloidea</taxon>
        <taxon>Metastrongylidae</taxon>
        <taxon>Dictyocaulus</taxon>
    </lineage>
</organism>
<keyword evidence="1" id="KW-1133">Transmembrane helix</keyword>
<reference evidence="2 3" key="1">
    <citation type="submission" date="2013-11" db="EMBL/GenBank/DDBJ databases">
        <title>Draft genome of the bovine lungworm Dictyocaulus viviparus.</title>
        <authorList>
            <person name="Mitreva M."/>
        </authorList>
    </citation>
    <scope>NUCLEOTIDE SEQUENCE [LARGE SCALE GENOMIC DNA]</scope>
    <source>
        <strain evidence="2 3">HannoverDv2000</strain>
    </source>
</reference>
<evidence type="ECO:0000313" key="3">
    <source>
        <dbReference type="Proteomes" id="UP000053766"/>
    </source>
</evidence>
<keyword evidence="1" id="KW-0812">Transmembrane</keyword>
<feature type="transmembrane region" description="Helical" evidence="1">
    <location>
        <begin position="131"/>
        <end position="153"/>
    </location>
</feature>
<dbReference type="Proteomes" id="UP000053766">
    <property type="component" value="Unassembled WGS sequence"/>
</dbReference>
<evidence type="ECO:0000256" key="1">
    <source>
        <dbReference type="SAM" id="Phobius"/>
    </source>
</evidence>
<gene>
    <name evidence="2" type="ORF">DICVIV_08361</name>
</gene>
<evidence type="ECO:0000313" key="2">
    <source>
        <dbReference type="EMBL" id="KJH45591.1"/>
    </source>
</evidence>
<proteinExistence type="predicted"/>
<sequence>MSFDQRTLCCSVNLAVVVMCSAEMAIIIVAYLTNVEYPLMRCRSYNVSIAGNHHSSSTSQRRLCTANGTLVTWLIIHLFINLSALVAIQTSRYRALLPYIYTGVVDLLMASAYLVVLFVQLIRGEEIDKNLVLFIVAIVVFKAYSVFCSRRLYWILQSNFDRNSTTRTMIVKDESEFLI</sequence>
<dbReference type="AlphaFoldDB" id="A0A0D8XT78"/>
<dbReference type="EMBL" id="KN716399">
    <property type="protein sequence ID" value="KJH45591.1"/>
    <property type="molecule type" value="Genomic_DNA"/>
</dbReference>
<feature type="transmembrane region" description="Helical" evidence="1">
    <location>
        <begin position="70"/>
        <end position="88"/>
    </location>
</feature>
<feature type="transmembrane region" description="Helical" evidence="1">
    <location>
        <begin position="100"/>
        <end position="119"/>
    </location>
</feature>
<keyword evidence="3" id="KW-1185">Reference proteome</keyword>